<dbReference type="InterPro" id="IPR013126">
    <property type="entry name" value="Hsp_70_fam"/>
</dbReference>
<comment type="caution">
    <text evidence="5">The sequence shown here is derived from an EMBL/GenBank/DDBJ whole genome shotgun (WGS) entry which is preliminary data.</text>
</comment>
<dbReference type="Proteomes" id="UP000236333">
    <property type="component" value="Unassembled WGS sequence"/>
</dbReference>
<dbReference type="Gene3D" id="3.30.420.40">
    <property type="match status" value="2"/>
</dbReference>
<evidence type="ECO:0000256" key="4">
    <source>
        <dbReference type="ARBA" id="ARBA00023186"/>
    </source>
</evidence>
<keyword evidence="5" id="KW-0346">Stress response</keyword>
<dbReference type="Pfam" id="PF00012">
    <property type="entry name" value="HSP70"/>
    <property type="match status" value="1"/>
</dbReference>
<organism evidence="5 6">
    <name type="scientific">Tetrabaena socialis</name>
    <dbReference type="NCBI Taxonomy" id="47790"/>
    <lineage>
        <taxon>Eukaryota</taxon>
        <taxon>Viridiplantae</taxon>
        <taxon>Chlorophyta</taxon>
        <taxon>core chlorophytes</taxon>
        <taxon>Chlorophyceae</taxon>
        <taxon>CS clade</taxon>
        <taxon>Chlamydomonadales</taxon>
        <taxon>Tetrabaenaceae</taxon>
        <taxon>Tetrabaena</taxon>
    </lineage>
</organism>
<dbReference type="SUPFAM" id="SSF53067">
    <property type="entry name" value="Actin-like ATPase domain"/>
    <property type="match status" value="2"/>
</dbReference>
<dbReference type="GO" id="GO:0140662">
    <property type="term" value="F:ATP-dependent protein folding chaperone"/>
    <property type="evidence" value="ECO:0007669"/>
    <property type="project" value="InterPro"/>
</dbReference>
<dbReference type="FunFam" id="3.30.420.40:FF:000028">
    <property type="entry name" value="heat shock 70 kDa protein-like"/>
    <property type="match status" value="1"/>
</dbReference>
<dbReference type="FunFam" id="3.90.640.10:FF:000004">
    <property type="entry name" value="Heat shock 70 kDa protein 4"/>
    <property type="match status" value="1"/>
</dbReference>
<name>A0A2J7ZGE4_9CHLO</name>
<evidence type="ECO:0000313" key="5">
    <source>
        <dbReference type="EMBL" id="PNG99289.1"/>
    </source>
</evidence>
<dbReference type="PANTHER" id="PTHR45639">
    <property type="entry name" value="HSC70CB, ISOFORM G-RELATED"/>
    <property type="match status" value="1"/>
</dbReference>
<evidence type="ECO:0000313" key="6">
    <source>
        <dbReference type="Proteomes" id="UP000236333"/>
    </source>
</evidence>
<proteinExistence type="inferred from homology"/>
<keyword evidence="3" id="KW-0067">ATP-binding</keyword>
<evidence type="ECO:0000256" key="2">
    <source>
        <dbReference type="ARBA" id="ARBA00022741"/>
    </source>
</evidence>
<dbReference type="CDD" id="cd10230">
    <property type="entry name" value="ASKHA_NBD_HSP70_HYOU1"/>
    <property type="match status" value="1"/>
</dbReference>
<reference evidence="5 6" key="1">
    <citation type="journal article" date="2017" name="Mol. Biol. Evol.">
        <title>The 4-celled Tetrabaena socialis nuclear genome reveals the essential components for genetic control of cell number at the origin of multicellularity in the volvocine lineage.</title>
        <authorList>
            <person name="Featherston J."/>
            <person name="Arakaki Y."/>
            <person name="Hanschen E.R."/>
            <person name="Ferris P.J."/>
            <person name="Michod R.E."/>
            <person name="Olson B.J.S.C."/>
            <person name="Nozaki H."/>
            <person name="Durand P.M."/>
        </authorList>
    </citation>
    <scope>NUCLEOTIDE SEQUENCE [LARGE SCALE GENOMIC DNA]</scope>
    <source>
        <strain evidence="5 6">NIES-571</strain>
    </source>
</reference>
<dbReference type="GO" id="GO:0030968">
    <property type="term" value="P:endoplasmic reticulum unfolded protein response"/>
    <property type="evidence" value="ECO:0007669"/>
    <property type="project" value="TreeGrafter"/>
</dbReference>
<keyword evidence="2" id="KW-0547">Nucleotide-binding</keyword>
<dbReference type="GO" id="GO:0005524">
    <property type="term" value="F:ATP binding"/>
    <property type="evidence" value="ECO:0007669"/>
    <property type="project" value="UniProtKB-KW"/>
</dbReference>
<dbReference type="AlphaFoldDB" id="A0A2J7ZGE4"/>
<dbReference type="Gene3D" id="3.90.640.10">
    <property type="entry name" value="Actin, Chain A, domain 4"/>
    <property type="match status" value="1"/>
</dbReference>
<sequence length="246" mass="26797">SPPTPHHRAQGSILYYARGIAEAQAGGPVLDAIVTVPAFFGQRQRQALADAATLAGLNLMGLINTHTAAALQYGIERDFVNRSQTIVLYDMGSGSTEVALVKYNTYTVKEAGKPKVYNQLEVRDVDWDESLGANLLDMALARHFAAEFSAKAKLEVDVTALPKAMAKMRRQVRRTKEMLSANSAAPCTVEELYDGIDFQSTITRDAFEVLAKDFFSRATAPLKRIMERNGLQPGDIDAFELLGGGS</sequence>
<protein>
    <submittedName>
        <fullName evidence="5">Heat shock protein 17</fullName>
    </submittedName>
</protein>
<evidence type="ECO:0000256" key="3">
    <source>
        <dbReference type="ARBA" id="ARBA00022840"/>
    </source>
</evidence>
<dbReference type="PANTHER" id="PTHR45639:SF3">
    <property type="entry name" value="HYPOXIA UP-REGULATED PROTEIN 1"/>
    <property type="match status" value="1"/>
</dbReference>
<feature type="non-terminal residue" evidence="5">
    <location>
        <position position="246"/>
    </location>
</feature>
<dbReference type="InterPro" id="IPR043129">
    <property type="entry name" value="ATPase_NBD"/>
</dbReference>
<keyword evidence="6" id="KW-1185">Reference proteome</keyword>
<gene>
    <name evidence="5" type="ORF">TSOC_014937</name>
</gene>
<comment type="similarity">
    <text evidence="1">Belongs to the heat shock protein 70 family.</text>
</comment>
<dbReference type="EMBL" id="PGGS01003413">
    <property type="protein sequence ID" value="PNG99289.1"/>
    <property type="molecule type" value="Genomic_DNA"/>
</dbReference>
<feature type="non-terminal residue" evidence="5">
    <location>
        <position position="1"/>
    </location>
</feature>
<accession>A0A2J7ZGE4</accession>
<evidence type="ECO:0000256" key="1">
    <source>
        <dbReference type="ARBA" id="ARBA00007381"/>
    </source>
</evidence>
<dbReference type="GO" id="GO:0034663">
    <property type="term" value="C:endoplasmic reticulum chaperone complex"/>
    <property type="evidence" value="ECO:0007669"/>
    <property type="project" value="TreeGrafter"/>
</dbReference>
<dbReference type="OrthoDB" id="10262720at2759"/>
<keyword evidence="4" id="KW-0143">Chaperone</keyword>
<dbReference type="PRINTS" id="PR00301">
    <property type="entry name" value="HEATSHOCK70"/>
</dbReference>